<feature type="compositionally biased region" description="Low complexity" evidence="1">
    <location>
        <begin position="757"/>
        <end position="766"/>
    </location>
</feature>
<feature type="region of interest" description="Disordered" evidence="1">
    <location>
        <begin position="518"/>
        <end position="939"/>
    </location>
</feature>
<evidence type="ECO:0000313" key="4">
    <source>
        <dbReference type="Proteomes" id="UP001148018"/>
    </source>
</evidence>
<feature type="domain" description="TFIIS central" evidence="2">
    <location>
        <begin position="1"/>
        <end position="110"/>
    </location>
</feature>
<dbReference type="GO" id="GO:0006351">
    <property type="term" value="P:DNA-templated transcription"/>
    <property type="evidence" value="ECO:0007669"/>
    <property type="project" value="InterPro"/>
</dbReference>
<dbReference type="SMART" id="SM00510">
    <property type="entry name" value="TFS2M"/>
    <property type="match status" value="1"/>
</dbReference>
<feature type="region of interest" description="Disordered" evidence="1">
    <location>
        <begin position="458"/>
        <end position="504"/>
    </location>
</feature>
<dbReference type="Proteomes" id="UP001148018">
    <property type="component" value="Unassembled WGS sequence"/>
</dbReference>
<dbReference type="InterPro" id="IPR003618">
    <property type="entry name" value="TFIIS_cen_dom"/>
</dbReference>
<evidence type="ECO:0000313" key="3">
    <source>
        <dbReference type="EMBL" id="KAJ3610724.1"/>
    </source>
</evidence>
<dbReference type="PANTHER" id="PTHR11477">
    <property type="entry name" value="TRANSCRIPTION FACTOR S-II ZINC FINGER DOMAIN-CONTAINING PROTEIN"/>
    <property type="match status" value="1"/>
</dbReference>
<evidence type="ECO:0000259" key="2">
    <source>
        <dbReference type="PROSITE" id="PS51321"/>
    </source>
</evidence>
<dbReference type="AlphaFoldDB" id="A0A9Q0EP11"/>
<comment type="caution">
    <text evidence="3">The sequence shown here is derived from an EMBL/GenBank/DDBJ whole genome shotgun (WGS) entry which is preliminary data.</text>
</comment>
<feature type="non-terminal residue" evidence="3">
    <location>
        <position position="939"/>
    </location>
</feature>
<dbReference type="Pfam" id="PF07500">
    <property type="entry name" value="TFIIS_M"/>
    <property type="match status" value="1"/>
</dbReference>
<feature type="compositionally biased region" description="Basic residues" evidence="1">
    <location>
        <begin position="881"/>
        <end position="906"/>
    </location>
</feature>
<evidence type="ECO:0000256" key="1">
    <source>
        <dbReference type="SAM" id="MobiDB-lite"/>
    </source>
</evidence>
<feature type="compositionally biased region" description="Basic residues" evidence="1">
    <location>
        <begin position="913"/>
        <end position="924"/>
    </location>
</feature>
<dbReference type="InterPro" id="IPR012921">
    <property type="entry name" value="SPOC_C"/>
</dbReference>
<feature type="compositionally biased region" description="Basic and acidic residues" evidence="1">
    <location>
        <begin position="462"/>
        <end position="480"/>
    </location>
</feature>
<gene>
    <name evidence="3" type="ORF">NHX12_022815</name>
</gene>
<dbReference type="PANTHER" id="PTHR11477:SF10">
    <property type="entry name" value="PHD FINGER PROTEIN 3"/>
    <property type="match status" value="1"/>
</dbReference>
<proteinExistence type="predicted"/>
<dbReference type="OrthoDB" id="1884872at2759"/>
<dbReference type="SUPFAM" id="SSF46942">
    <property type="entry name" value="Elongation factor TFIIS domain 2"/>
    <property type="match status" value="1"/>
</dbReference>
<reference evidence="3" key="1">
    <citation type="submission" date="2022-07" db="EMBL/GenBank/DDBJ databases">
        <title>Chromosome-level genome of Muraenolepis orangiensis.</title>
        <authorList>
            <person name="Kim J."/>
        </authorList>
    </citation>
    <scope>NUCLEOTIDE SEQUENCE</scope>
    <source>
        <strain evidence="3">KU_S4_2022</strain>
        <tissue evidence="3">Muscle</tissue>
    </source>
</reference>
<feature type="compositionally biased region" description="Pro residues" evidence="1">
    <location>
        <begin position="810"/>
        <end position="826"/>
    </location>
</feature>
<keyword evidence="4" id="KW-1185">Reference proteome</keyword>
<dbReference type="Gene3D" id="1.10.472.30">
    <property type="entry name" value="Transcription elongation factor S-II, central domain"/>
    <property type="match status" value="1"/>
</dbReference>
<feature type="compositionally biased region" description="Pro residues" evidence="1">
    <location>
        <begin position="520"/>
        <end position="535"/>
    </location>
</feature>
<sequence>EILSQRLKESDLKLAVERASEVAKKTERELFHLYKDTDSKYKSKYRSLMFNLKDPKNNVLFRRVLKGDISPATLSRMSPEELASKELAAWRQRENRHTIEMIEKEQREVERRPITKITHKGEIEIESEELVKTPEAIQKTAKSGAKVDKDTTGQHKSHLFDLHCKICTGRMAPPVEEAPTKVVKVATTVARRPSAVAAAEEESTTAMPTAREDDVHLSVLEESLRSTTSSAYEARSSFTSAKDEGVSFLSTLTYMWRGFLNMAAVAKMVMKAFPVSGVLDNLTEDMPDSVQVGGRISPQTVWDYFDKIRASGTKEVCLIRFSPETDEDEISYTLLYAYFSSRKRFGVVSNNLKQVKDMYIIPLGATEKVPHQLVPFDGPGLENNRPNLLLGLIIRQRPKRDFLPEDVIETAAIVPMATPLPLPAISSTRVAEEEEAAKKYLSSLFPVKKKTPVVAATATTTKEADKPVGATKAEERKEEEPIADLVEDEASVDEGGQGSEANKPLRFLPGVLLGWGGELPPLPDFGTKPPPPPSQDPRTAKSPPTPLRLDRFVIKKKEPKPGNTAAGGSDGSSSSSSSNNNNNNNHPVAWSALTPGRALTGAGVSLRDKPPDVSTEAFLAGLPSPPPNGRNVDVSTKLEKDTAEGTSSPPTKPQTEGPKPPLSGILKKSSVYSSAAENVQPPPLVLSPSSGQNEVTAGPRPFGAPSPRAQIGIGSSSPSETVKDPRTAQVGAKVAASPPGPQAAGHVHQLQNDGTHSISAAIASNSDARDEVAGALVSQGPGEDGGGGCSGQLPQGFETPQAQRQHNHSSPPPLGGPPTSQTPPSPHRPEPAGRPSPSKDCKRPEDQGRPSPSKDCKRPEDRYSDPWERSRHAEERDGDHHHHRDRHADKKSRHYDKHRERSRHRGHSEERRKERHHGERHRHRRDSDYDRRSSRDSYS</sequence>
<dbReference type="GO" id="GO:0005634">
    <property type="term" value="C:nucleus"/>
    <property type="evidence" value="ECO:0007669"/>
    <property type="project" value="TreeGrafter"/>
</dbReference>
<feature type="compositionally biased region" description="Basic and acidic residues" evidence="1">
    <location>
        <begin position="925"/>
        <end position="939"/>
    </location>
</feature>
<accession>A0A9Q0EP11</accession>
<dbReference type="EMBL" id="JANIIK010000038">
    <property type="protein sequence ID" value="KAJ3610724.1"/>
    <property type="molecule type" value="Genomic_DNA"/>
</dbReference>
<name>A0A9Q0EP11_9TELE</name>
<dbReference type="InterPro" id="IPR036575">
    <property type="entry name" value="TFIIS_cen_dom_sf"/>
</dbReference>
<feature type="compositionally biased region" description="Acidic residues" evidence="1">
    <location>
        <begin position="481"/>
        <end position="492"/>
    </location>
</feature>
<feature type="compositionally biased region" description="Basic and acidic residues" evidence="1">
    <location>
        <begin position="827"/>
        <end position="880"/>
    </location>
</feature>
<feature type="compositionally biased region" description="Basic and acidic residues" evidence="1">
    <location>
        <begin position="548"/>
        <end position="560"/>
    </location>
</feature>
<dbReference type="PROSITE" id="PS51321">
    <property type="entry name" value="TFIIS_CENTRAL"/>
    <property type="match status" value="1"/>
</dbReference>
<organism evidence="3 4">
    <name type="scientific">Muraenolepis orangiensis</name>
    <name type="common">Patagonian moray cod</name>
    <dbReference type="NCBI Taxonomy" id="630683"/>
    <lineage>
        <taxon>Eukaryota</taxon>
        <taxon>Metazoa</taxon>
        <taxon>Chordata</taxon>
        <taxon>Craniata</taxon>
        <taxon>Vertebrata</taxon>
        <taxon>Euteleostomi</taxon>
        <taxon>Actinopterygii</taxon>
        <taxon>Neopterygii</taxon>
        <taxon>Teleostei</taxon>
        <taxon>Neoteleostei</taxon>
        <taxon>Acanthomorphata</taxon>
        <taxon>Zeiogadaria</taxon>
        <taxon>Gadariae</taxon>
        <taxon>Gadiformes</taxon>
        <taxon>Muraenolepidoidei</taxon>
        <taxon>Muraenolepididae</taxon>
        <taxon>Muraenolepis</taxon>
    </lineage>
</organism>
<dbReference type="Pfam" id="PF07744">
    <property type="entry name" value="SPOC"/>
    <property type="match status" value="1"/>
</dbReference>
<protein>
    <recommendedName>
        <fullName evidence="2">TFIIS central domain-containing protein</fullName>
    </recommendedName>
</protein>
<feature type="compositionally biased region" description="Low complexity" evidence="1">
    <location>
        <begin position="572"/>
        <end position="585"/>
    </location>
</feature>